<keyword evidence="3" id="KW-0862">Zinc</keyword>
<evidence type="ECO:0000259" key="5">
    <source>
        <dbReference type="PROSITE" id="PS50865"/>
    </source>
</evidence>
<dbReference type="Gene3D" id="6.10.140.2220">
    <property type="match status" value="1"/>
</dbReference>
<organism evidence="6 7">
    <name type="scientific">Coprinopsis marcescibilis</name>
    <name type="common">Agaric fungus</name>
    <name type="synonym">Psathyrella marcescibilis</name>
    <dbReference type="NCBI Taxonomy" id="230819"/>
    <lineage>
        <taxon>Eukaryota</taxon>
        <taxon>Fungi</taxon>
        <taxon>Dikarya</taxon>
        <taxon>Basidiomycota</taxon>
        <taxon>Agaricomycotina</taxon>
        <taxon>Agaricomycetes</taxon>
        <taxon>Agaricomycetidae</taxon>
        <taxon>Agaricales</taxon>
        <taxon>Agaricineae</taxon>
        <taxon>Psathyrellaceae</taxon>
        <taxon>Coprinopsis</taxon>
    </lineage>
</organism>
<evidence type="ECO:0000313" key="6">
    <source>
        <dbReference type="EMBL" id="TFK27249.1"/>
    </source>
</evidence>
<evidence type="ECO:0000256" key="1">
    <source>
        <dbReference type="ARBA" id="ARBA00022723"/>
    </source>
</evidence>
<keyword evidence="1" id="KW-0479">Metal-binding</keyword>
<dbReference type="GO" id="GO:0008270">
    <property type="term" value="F:zinc ion binding"/>
    <property type="evidence" value="ECO:0007669"/>
    <property type="project" value="UniProtKB-KW"/>
</dbReference>
<reference evidence="6 7" key="1">
    <citation type="journal article" date="2019" name="Nat. Ecol. Evol.">
        <title>Megaphylogeny resolves global patterns of mushroom evolution.</title>
        <authorList>
            <person name="Varga T."/>
            <person name="Krizsan K."/>
            <person name="Foldi C."/>
            <person name="Dima B."/>
            <person name="Sanchez-Garcia M."/>
            <person name="Sanchez-Ramirez S."/>
            <person name="Szollosi G.J."/>
            <person name="Szarkandi J.G."/>
            <person name="Papp V."/>
            <person name="Albert L."/>
            <person name="Andreopoulos W."/>
            <person name="Angelini C."/>
            <person name="Antonin V."/>
            <person name="Barry K.W."/>
            <person name="Bougher N.L."/>
            <person name="Buchanan P."/>
            <person name="Buyck B."/>
            <person name="Bense V."/>
            <person name="Catcheside P."/>
            <person name="Chovatia M."/>
            <person name="Cooper J."/>
            <person name="Damon W."/>
            <person name="Desjardin D."/>
            <person name="Finy P."/>
            <person name="Geml J."/>
            <person name="Haridas S."/>
            <person name="Hughes K."/>
            <person name="Justo A."/>
            <person name="Karasinski D."/>
            <person name="Kautmanova I."/>
            <person name="Kiss B."/>
            <person name="Kocsube S."/>
            <person name="Kotiranta H."/>
            <person name="LaButti K.M."/>
            <person name="Lechner B.E."/>
            <person name="Liimatainen K."/>
            <person name="Lipzen A."/>
            <person name="Lukacs Z."/>
            <person name="Mihaltcheva S."/>
            <person name="Morgado L.N."/>
            <person name="Niskanen T."/>
            <person name="Noordeloos M.E."/>
            <person name="Ohm R.A."/>
            <person name="Ortiz-Santana B."/>
            <person name="Ovrebo C."/>
            <person name="Racz N."/>
            <person name="Riley R."/>
            <person name="Savchenko A."/>
            <person name="Shiryaev A."/>
            <person name="Soop K."/>
            <person name="Spirin V."/>
            <person name="Szebenyi C."/>
            <person name="Tomsovsky M."/>
            <person name="Tulloss R.E."/>
            <person name="Uehling J."/>
            <person name="Grigoriev I.V."/>
            <person name="Vagvolgyi C."/>
            <person name="Papp T."/>
            <person name="Martin F.M."/>
            <person name="Miettinen O."/>
            <person name="Hibbett D.S."/>
            <person name="Nagy L.G."/>
        </authorList>
    </citation>
    <scope>NUCLEOTIDE SEQUENCE [LARGE SCALE GENOMIC DNA]</scope>
    <source>
        <strain evidence="6 7">CBS 121175</strain>
    </source>
</reference>
<keyword evidence="7" id="KW-1185">Reference proteome</keyword>
<dbReference type="PANTHER" id="PTHR28069">
    <property type="entry name" value="GH20023P"/>
    <property type="match status" value="1"/>
</dbReference>
<evidence type="ECO:0000256" key="3">
    <source>
        <dbReference type="ARBA" id="ARBA00022833"/>
    </source>
</evidence>
<dbReference type="Proteomes" id="UP000307440">
    <property type="component" value="Unassembled WGS sequence"/>
</dbReference>
<keyword evidence="2 4" id="KW-0863">Zinc-finger</keyword>
<dbReference type="PROSITE" id="PS51257">
    <property type="entry name" value="PROKAR_LIPOPROTEIN"/>
    <property type="match status" value="1"/>
</dbReference>
<evidence type="ECO:0000256" key="2">
    <source>
        <dbReference type="ARBA" id="ARBA00022771"/>
    </source>
</evidence>
<dbReference type="OrthoDB" id="432970at2759"/>
<dbReference type="PROSITE" id="PS01360">
    <property type="entry name" value="ZF_MYND_1"/>
    <property type="match status" value="1"/>
</dbReference>
<evidence type="ECO:0000256" key="4">
    <source>
        <dbReference type="PROSITE-ProRule" id="PRU00134"/>
    </source>
</evidence>
<accession>A0A5C3L2K5</accession>
<dbReference type="PROSITE" id="PS50865">
    <property type="entry name" value="ZF_MYND_2"/>
    <property type="match status" value="1"/>
</dbReference>
<dbReference type="Pfam" id="PF20179">
    <property type="entry name" value="MSS51_C"/>
    <property type="match status" value="1"/>
</dbReference>
<dbReference type="Pfam" id="PF01753">
    <property type="entry name" value="zf-MYND"/>
    <property type="match status" value="1"/>
</dbReference>
<dbReference type="InterPro" id="IPR046824">
    <property type="entry name" value="Mss51-like_C"/>
</dbReference>
<sequence length="507" mass="56784">MGRFLNLIFDGQDRGSERIPPIPSNLGQACYKCYAEESHKVALSTCGNCKRIAYCSTGCQKNDWRAHMPVCNALKALECSENSFQMAMLSGGIILAGANPGLRKDFIKRLVLVDISDFEACLLQEGSTLGSLERGLFLWEPRCTVCGITDRMIRVLQRSSSPTASDHQPTSFLYPCSTCKTTFFCSPTHELLGTPSHTQHKQSSGCSTFTQCQLNQRLRESIRLKHALATLALADVNIVWVPDRVKQEWTSLRGRNWEDEFLEDAKEAISVLIPATRDMPHPVNAFLRAASEALSVPMTILWALEVMNGKKVEWRRKDTLRIHIIDASEMEFQAGRLMEEILHRLPEIRAVEFTLFGQGVADVKTEGPHSAATNLPFFRDCRRRGRQVIRIYSSECYPEFVQRIGPTLLRPDLATVFNSDSGLGNVRGWRKTMKLLAKMRVPFAFTAYTQEQAKIDAKEFKKAGGKLCKELQPRVNPWGSLELEPGNGAVGSEIHFTANGWIAGGLR</sequence>
<gene>
    <name evidence="6" type="ORF">FA15DRAFT_586636</name>
</gene>
<dbReference type="InterPro" id="IPR002893">
    <property type="entry name" value="Znf_MYND"/>
</dbReference>
<dbReference type="SUPFAM" id="SSF144232">
    <property type="entry name" value="HIT/MYND zinc finger-like"/>
    <property type="match status" value="1"/>
</dbReference>
<name>A0A5C3L2K5_COPMA</name>
<proteinExistence type="predicted"/>
<protein>
    <recommendedName>
        <fullName evidence="5">MYND-type domain-containing protein</fullName>
    </recommendedName>
</protein>
<evidence type="ECO:0000313" key="7">
    <source>
        <dbReference type="Proteomes" id="UP000307440"/>
    </source>
</evidence>
<dbReference type="EMBL" id="ML210166">
    <property type="protein sequence ID" value="TFK27249.1"/>
    <property type="molecule type" value="Genomic_DNA"/>
</dbReference>
<dbReference type="AlphaFoldDB" id="A0A5C3L2K5"/>
<dbReference type="STRING" id="230819.A0A5C3L2K5"/>
<feature type="domain" description="MYND-type" evidence="5">
    <location>
        <begin position="30"/>
        <end position="71"/>
    </location>
</feature>